<dbReference type="RefSeq" id="WP_089774058.1">
    <property type="nucleotide sequence ID" value="NZ_FNTX01000002.1"/>
</dbReference>
<evidence type="ECO:0000259" key="4">
    <source>
        <dbReference type="Pfam" id="PF00884"/>
    </source>
</evidence>
<reference evidence="6" key="1">
    <citation type="submission" date="2016-10" db="EMBL/GenBank/DDBJ databases">
        <authorList>
            <person name="Varghese N."/>
            <person name="Submissions S."/>
        </authorList>
    </citation>
    <scope>NUCLEOTIDE SEQUENCE [LARGE SCALE GENOMIC DNA]</scope>
    <source>
        <strain evidence="6">DSM 21368</strain>
    </source>
</reference>
<evidence type="ECO:0000313" key="5">
    <source>
        <dbReference type="EMBL" id="SEE85901.1"/>
    </source>
</evidence>
<dbReference type="Pfam" id="PF00884">
    <property type="entry name" value="Sulfatase"/>
    <property type="match status" value="1"/>
</dbReference>
<evidence type="ECO:0000256" key="1">
    <source>
        <dbReference type="ARBA" id="ARBA00022723"/>
    </source>
</evidence>
<dbReference type="GO" id="GO:0008484">
    <property type="term" value="F:sulfuric ester hydrolase activity"/>
    <property type="evidence" value="ECO:0007669"/>
    <property type="project" value="TreeGrafter"/>
</dbReference>
<dbReference type="OrthoDB" id="9777306at2"/>
<feature type="domain" description="Sulfatase N-terminal" evidence="4">
    <location>
        <begin position="5"/>
        <end position="359"/>
    </location>
</feature>
<dbReference type="PANTHER" id="PTHR45953:SF1">
    <property type="entry name" value="IDURONATE 2-SULFATASE"/>
    <property type="match status" value="1"/>
</dbReference>
<evidence type="ECO:0000256" key="3">
    <source>
        <dbReference type="SAM" id="MobiDB-lite"/>
    </source>
</evidence>
<proteinExistence type="predicted"/>
<accession>A0A1H5MB39</accession>
<dbReference type="STRING" id="648782.SAMN04488554_3230"/>
<evidence type="ECO:0000256" key="2">
    <source>
        <dbReference type="ARBA" id="ARBA00022801"/>
    </source>
</evidence>
<dbReference type="InterPro" id="IPR000917">
    <property type="entry name" value="Sulfatase_N"/>
</dbReference>
<sequence>MTGRPNILLVMTDQQRWDALARAGTFPVQTPNLDRLADDGVWFRRTYVQSPLCVPSRASLLTGRYVHQHGCQDNDHSLWPEAPSFVRSLQDEGYRTANVGKLHFTWFHDVELLAADPILRRMGFDEPLETTGKMSRGNVRASAYTEHLRSKGLLESYLDDLLTRVEDGPYEARPSILDEEDHIDGWVMRGAADWLSAVETEPFFCWVGPPGPHDPFDPPEPYASLYDPADMPLGPLDYQYPVGPSVASKDVPDATPEQIQRMRAMYLANVTYIDAWVGRLMQVLRDRDLLSDTWVIFCSDHGEMLGDHKLVGKAQFFDPAVRVPLIVRPPDGSGYARGVVRDSLVELIDVSATILDIAGTSLDGHQGRSLLPLLREESPDRHRDVVLSQVEDRQMISDGRHKVEIQDGLVLHAFDTVTDAGEVADAVGSGAAWIHDLADRADRAFATGPALGVPWPHLTPYQHWGRNVLKELTVRRGASGAPVRDTAAETAPDPGARHALPHQ</sequence>
<feature type="region of interest" description="Disordered" evidence="3">
    <location>
        <begin position="476"/>
        <end position="503"/>
    </location>
</feature>
<keyword evidence="1" id="KW-0479">Metal-binding</keyword>
<dbReference type="GO" id="GO:0046872">
    <property type="term" value="F:metal ion binding"/>
    <property type="evidence" value="ECO:0007669"/>
    <property type="project" value="UniProtKB-KW"/>
</dbReference>
<keyword evidence="6" id="KW-1185">Reference proteome</keyword>
<protein>
    <submittedName>
        <fullName evidence="5">Choline-sulfatase</fullName>
    </submittedName>
</protein>
<evidence type="ECO:0000313" key="6">
    <source>
        <dbReference type="Proteomes" id="UP000199220"/>
    </source>
</evidence>
<keyword evidence="2" id="KW-0378">Hydrolase</keyword>
<organism evidence="5 6">
    <name type="scientific">Ruania alba</name>
    <dbReference type="NCBI Taxonomy" id="648782"/>
    <lineage>
        <taxon>Bacteria</taxon>
        <taxon>Bacillati</taxon>
        <taxon>Actinomycetota</taxon>
        <taxon>Actinomycetes</taxon>
        <taxon>Micrococcales</taxon>
        <taxon>Ruaniaceae</taxon>
        <taxon>Ruania</taxon>
    </lineage>
</organism>
<dbReference type="PANTHER" id="PTHR45953">
    <property type="entry name" value="IDURONATE 2-SULFATASE"/>
    <property type="match status" value="1"/>
</dbReference>
<dbReference type="AlphaFoldDB" id="A0A1H5MB39"/>
<dbReference type="GO" id="GO:0005737">
    <property type="term" value="C:cytoplasm"/>
    <property type="evidence" value="ECO:0007669"/>
    <property type="project" value="TreeGrafter"/>
</dbReference>
<name>A0A1H5MB39_9MICO</name>
<gene>
    <name evidence="5" type="ORF">SAMN04488554_3230</name>
</gene>
<dbReference type="EMBL" id="FNTX01000002">
    <property type="protein sequence ID" value="SEE85901.1"/>
    <property type="molecule type" value="Genomic_DNA"/>
</dbReference>
<dbReference type="Gene3D" id="3.40.720.10">
    <property type="entry name" value="Alkaline Phosphatase, subunit A"/>
    <property type="match status" value="1"/>
</dbReference>
<dbReference type="SUPFAM" id="SSF53649">
    <property type="entry name" value="Alkaline phosphatase-like"/>
    <property type="match status" value="1"/>
</dbReference>
<dbReference type="InterPro" id="IPR017850">
    <property type="entry name" value="Alkaline_phosphatase_core_sf"/>
</dbReference>
<dbReference type="Proteomes" id="UP000199220">
    <property type="component" value="Unassembled WGS sequence"/>
</dbReference>